<feature type="region of interest" description="Disordered" evidence="1">
    <location>
        <begin position="546"/>
        <end position="598"/>
    </location>
</feature>
<reference evidence="2 3" key="1">
    <citation type="journal article" date="2020" name="ISME J.">
        <title>Uncovering the hidden diversity of litter-decomposition mechanisms in mushroom-forming fungi.</title>
        <authorList>
            <person name="Floudas D."/>
            <person name="Bentzer J."/>
            <person name="Ahren D."/>
            <person name="Johansson T."/>
            <person name="Persson P."/>
            <person name="Tunlid A."/>
        </authorList>
    </citation>
    <scope>NUCLEOTIDE SEQUENCE [LARGE SCALE GENOMIC DNA]</scope>
    <source>
        <strain evidence="2 3">CBS 101986</strain>
    </source>
</reference>
<feature type="compositionally biased region" description="Acidic residues" evidence="1">
    <location>
        <begin position="560"/>
        <end position="598"/>
    </location>
</feature>
<dbReference type="Gene3D" id="3.80.10.10">
    <property type="entry name" value="Ribonuclease Inhibitor"/>
    <property type="match status" value="1"/>
</dbReference>
<evidence type="ECO:0000256" key="1">
    <source>
        <dbReference type="SAM" id="MobiDB-lite"/>
    </source>
</evidence>
<dbReference type="Proteomes" id="UP000567179">
    <property type="component" value="Unassembled WGS sequence"/>
</dbReference>
<keyword evidence="3" id="KW-1185">Reference proteome</keyword>
<gene>
    <name evidence="2" type="ORF">D9619_007061</name>
</gene>
<evidence type="ECO:0000313" key="2">
    <source>
        <dbReference type="EMBL" id="KAF5314833.1"/>
    </source>
</evidence>
<dbReference type="OrthoDB" id="3352270at2759"/>
<dbReference type="Gene3D" id="1.20.1280.50">
    <property type="match status" value="1"/>
</dbReference>
<comment type="caution">
    <text evidence="2">The sequence shown here is derived from an EMBL/GenBank/DDBJ whole genome shotgun (WGS) entry which is preliminary data.</text>
</comment>
<evidence type="ECO:0008006" key="4">
    <source>
        <dbReference type="Google" id="ProtNLM"/>
    </source>
</evidence>
<dbReference type="EMBL" id="JAACJJ010000043">
    <property type="protein sequence ID" value="KAF5314833.1"/>
    <property type="molecule type" value="Genomic_DNA"/>
</dbReference>
<accession>A0A8H5EWQ7</accession>
<protein>
    <recommendedName>
        <fullName evidence="4">F-box domain-containing protein</fullName>
    </recommendedName>
</protein>
<organism evidence="2 3">
    <name type="scientific">Psilocybe cf. subviscida</name>
    <dbReference type="NCBI Taxonomy" id="2480587"/>
    <lineage>
        <taxon>Eukaryota</taxon>
        <taxon>Fungi</taxon>
        <taxon>Dikarya</taxon>
        <taxon>Basidiomycota</taxon>
        <taxon>Agaricomycotina</taxon>
        <taxon>Agaricomycetes</taxon>
        <taxon>Agaricomycetidae</taxon>
        <taxon>Agaricales</taxon>
        <taxon>Agaricineae</taxon>
        <taxon>Strophariaceae</taxon>
        <taxon>Psilocybe</taxon>
    </lineage>
</organism>
<dbReference type="AlphaFoldDB" id="A0A8H5EWQ7"/>
<evidence type="ECO:0000313" key="3">
    <source>
        <dbReference type="Proteomes" id="UP000567179"/>
    </source>
</evidence>
<sequence length="598" mass="67089">MTSKLTPPVNKSSAIAISSQMLLANLLQDAWGVPRPLTKRPMVHTLIPTGIDSLPVELLASVFINGSAFDCPYANSPFLLKPDKGYVPPPVPCTNFALTASHVCRHWRQVALRTHQLWTTIHVREKAHISRAQEYLARCATSHMDILIDTVSLSDHTPGITLYKDELEQIFNIIVPSIKFWRSFHLKVCDNECKGVARQYLSTCGGAHSLVTLQLYHFEQFQDVQHLQETTKTPPVTIFNNDLPRLKNLSLIGVNLPWDRTPFLSELDNLQFALHSEKVRPTYEEWAGILRKCPGMRTLTLHYSGPKEATGVPALAWPTAGDEPGIVLRQLEDLNITDLDPDYLCALVGDLHIPAVTRMSLNLREQDFTPFVDFLLAAAESTSADAPTPATVPHLTAIHVNTPLALSRLQFLAIHGMECEYSKWVALLRALPALRYLDADFSRIPAGYYKAIGLEEVEESTRRKHACKTCPADKPCRSMILPRLEVFKVSGLSGQEILQVLWQRHQNMKAGQTRQERWFIRWSESKRGEDPELDALVDQGFWCPQRSGSAGAQSRVLVEVFDEPEEEDDEEGYEGAEEAEEAPLSAEDEEEDGSLESE</sequence>
<dbReference type="InterPro" id="IPR032675">
    <property type="entry name" value="LRR_dom_sf"/>
</dbReference>
<name>A0A8H5EWQ7_9AGAR</name>
<proteinExistence type="predicted"/>